<evidence type="ECO:0000259" key="8">
    <source>
        <dbReference type="Pfam" id="PF17768"/>
    </source>
</evidence>
<evidence type="ECO:0000259" key="6">
    <source>
        <dbReference type="Pfam" id="PF01368"/>
    </source>
</evidence>
<keyword evidence="3" id="KW-0540">Nuclease</keyword>
<dbReference type="NCBIfam" id="TIGR00644">
    <property type="entry name" value="recJ"/>
    <property type="match status" value="1"/>
</dbReference>
<feature type="domain" description="DDH" evidence="6">
    <location>
        <begin position="103"/>
        <end position="255"/>
    </location>
</feature>
<evidence type="ECO:0000256" key="4">
    <source>
        <dbReference type="ARBA" id="ARBA00022801"/>
    </source>
</evidence>
<dbReference type="GO" id="GO:0006281">
    <property type="term" value="P:DNA repair"/>
    <property type="evidence" value="ECO:0007669"/>
    <property type="project" value="InterPro"/>
</dbReference>
<dbReference type="GO" id="GO:0008409">
    <property type="term" value="F:5'-3' exonuclease activity"/>
    <property type="evidence" value="ECO:0007669"/>
    <property type="project" value="InterPro"/>
</dbReference>
<dbReference type="EMBL" id="CP040818">
    <property type="protein sequence ID" value="QDL91699.1"/>
    <property type="molecule type" value="Genomic_DNA"/>
</dbReference>
<reference evidence="9 10" key="1">
    <citation type="submission" date="2019-06" db="EMBL/GenBank/DDBJ databases">
        <title>Genome sequence of Rhodobacteraceae bacterium D4M1.</title>
        <authorList>
            <person name="Cao J."/>
        </authorList>
    </citation>
    <scope>NUCLEOTIDE SEQUENCE [LARGE SCALE GENOMIC DNA]</scope>
    <source>
        <strain evidence="9 10">D4M1</strain>
    </source>
</reference>
<keyword evidence="4" id="KW-0378">Hydrolase</keyword>
<evidence type="ECO:0000256" key="3">
    <source>
        <dbReference type="ARBA" id="ARBA00022722"/>
    </source>
</evidence>
<evidence type="ECO:0000259" key="7">
    <source>
        <dbReference type="Pfam" id="PF02272"/>
    </source>
</evidence>
<feature type="domain" description="RecJ OB" evidence="8">
    <location>
        <begin position="483"/>
        <end position="592"/>
    </location>
</feature>
<dbReference type="Proteomes" id="UP000305888">
    <property type="component" value="Chromosome"/>
</dbReference>
<dbReference type="Gene3D" id="3.10.310.30">
    <property type="match status" value="1"/>
</dbReference>
<dbReference type="GO" id="GO:0003676">
    <property type="term" value="F:nucleic acid binding"/>
    <property type="evidence" value="ECO:0007669"/>
    <property type="project" value="InterPro"/>
</dbReference>
<dbReference type="InterPro" id="IPR038763">
    <property type="entry name" value="DHH_sf"/>
</dbReference>
<dbReference type="Pfam" id="PF17768">
    <property type="entry name" value="RecJ_OB"/>
    <property type="match status" value="1"/>
</dbReference>
<keyword evidence="5 9" id="KW-0269">Exonuclease</keyword>
<gene>
    <name evidence="9" type="primary">recJ</name>
    <name evidence="9" type="ORF">FDP22_07815</name>
</gene>
<evidence type="ECO:0000313" key="10">
    <source>
        <dbReference type="Proteomes" id="UP000305888"/>
    </source>
</evidence>
<protein>
    <recommendedName>
        <fullName evidence="2">Single-stranded-DNA-specific exonuclease RecJ</fullName>
    </recommendedName>
</protein>
<dbReference type="InterPro" id="IPR041122">
    <property type="entry name" value="RecJ_OB"/>
</dbReference>
<dbReference type="Pfam" id="PF02272">
    <property type="entry name" value="DHHA1"/>
    <property type="match status" value="1"/>
</dbReference>
<organism evidence="9 10">
    <name type="scientific">Paroceanicella profunda</name>
    <dbReference type="NCBI Taxonomy" id="2579971"/>
    <lineage>
        <taxon>Bacteria</taxon>
        <taxon>Pseudomonadati</taxon>
        <taxon>Pseudomonadota</taxon>
        <taxon>Alphaproteobacteria</taxon>
        <taxon>Rhodobacterales</taxon>
        <taxon>Paracoccaceae</taxon>
        <taxon>Paroceanicella</taxon>
    </lineage>
</organism>
<dbReference type="OrthoDB" id="9809852at2"/>
<evidence type="ECO:0000256" key="5">
    <source>
        <dbReference type="ARBA" id="ARBA00022839"/>
    </source>
</evidence>
<comment type="similarity">
    <text evidence="1">Belongs to the RecJ family.</text>
</comment>
<dbReference type="Pfam" id="PF01368">
    <property type="entry name" value="DHH"/>
    <property type="match status" value="1"/>
</dbReference>
<name>A0A5B8FYH3_9RHOB</name>
<dbReference type="InterPro" id="IPR051673">
    <property type="entry name" value="SSDNA_exonuclease_RecJ"/>
</dbReference>
<dbReference type="KEGG" id="ppru:FDP22_07815"/>
<dbReference type="PANTHER" id="PTHR30255:SF2">
    <property type="entry name" value="SINGLE-STRANDED-DNA-SPECIFIC EXONUCLEASE RECJ"/>
    <property type="match status" value="1"/>
</dbReference>
<evidence type="ECO:0000256" key="1">
    <source>
        <dbReference type="ARBA" id="ARBA00005915"/>
    </source>
</evidence>
<evidence type="ECO:0000313" key="9">
    <source>
        <dbReference type="EMBL" id="QDL91699.1"/>
    </source>
</evidence>
<keyword evidence="10" id="KW-1185">Reference proteome</keyword>
<sequence length="602" mass="61898">MAGEAALSGATEPAPLLGVAASITGRRWVAPGLERDRQALALFQATGLPDPVCRILAARGVPALEAEAFLAPSLRDLTPDPSTLRDMDRAAELLVEAALGGARVAVFGDYDVDGASSSALLFRWLAGFGIAATIYIPDRIDEGYGPNVPAMERLARAHDMVICVDCGTLSHGPIAAARAAGAKVMVLDHHLAGETLPDADAVVNPNRQDEDGSLGHLCAAGVVFLLLVAANRVLRARGRAGPDLMALLDIVALATVADVAPLIGFNRALVRQGLKVMSQRRNPGLAALCDVARMASAPTSYHLGFLLGPRINAGGRVGDAALGARLLCTTDPAEASAIAERLEELNRARQEIEAGVLVAATAQAAARGADGPLVWAAGEGWHPGVVGIVASRLKEAFGRPAVVIGIDRALGEGKGSGRSVTGVDLGAAIARLAAEGLLVKGGGHRMAAGLTVDPDGVEAAMDRLGALLARQGAGQGGPADLTVDGVISPSGATVDLLETLERAGPYGASAPAPRFALAGVRLSRARQAGETHVQITCTDLNGGRLDGIAFRALDTPLGPFLLDHAGRSVHLAGRLEIDDWNGRRRAKLRVEDAAPADDDAIL</sequence>
<dbReference type="RefSeq" id="WP_138572248.1">
    <property type="nucleotide sequence ID" value="NZ_CP040818.1"/>
</dbReference>
<dbReference type="AlphaFoldDB" id="A0A5B8FYH3"/>
<evidence type="ECO:0000256" key="2">
    <source>
        <dbReference type="ARBA" id="ARBA00019841"/>
    </source>
</evidence>
<dbReference type="InterPro" id="IPR004610">
    <property type="entry name" value="RecJ"/>
</dbReference>
<feature type="domain" description="DHHA1" evidence="7">
    <location>
        <begin position="374"/>
        <end position="468"/>
    </location>
</feature>
<proteinExistence type="inferred from homology"/>
<dbReference type="InterPro" id="IPR003156">
    <property type="entry name" value="DHHA1_dom"/>
</dbReference>
<dbReference type="GO" id="GO:0006310">
    <property type="term" value="P:DNA recombination"/>
    <property type="evidence" value="ECO:0007669"/>
    <property type="project" value="InterPro"/>
</dbReference>
<dbReference type="Gene3D" id="3.90.1640.30">
    <property type="match status" value="1"/>
</dbReference>
<dbReference type="SUPFAM" id="SSF64182">
    <property type="entry name" value="DHH phosphoesterases"/>
    <property type="match status" value="1"/>
</dbReference>
<dbReference type="PANTHER" id="PTHR30255">
    <property type="entry name" value="SINGLE-STRANDED-DNA-SPECIFIC EXONUCLEASE RECJ"/>
    <property type="match status" value="1"/>
</dbReference>
<accession>A0A5B8FYH3</accession>
<dbReference type="InterPro" id="IPR001667">
    <property type="entry name" value="DDH_dom"/>
</dbReference>